<evidence type="ECO:0000256" key="1">
    <source>
        <dbReference type="ARBA" id="ARBA00006194"/>
    </source>
</evidence>
<dbReference type="SUPFAM" id="SSF53137">
    <property type="entry name" value="Translational machinery components"/>
    <property type="match status" value="1"/>
</dbReference>
<reference evidence="4 5" key="1">
    <citation type="submission" date="2023-01" db="EMBL/GenBank/DDBJ databases">
        <authorList>
            <person name="Kreplak J."/>
        </authorList>
    </citation>
    <scope>NUCLEOTIDE SEQUENCE [LARGE SCALE GENOMIC DNA]</scope>
</reference>
<evidence type="ECO:0000313" key="5">
    <source>
        <dbReference type="Proteomes" id="UP001157006"/>
    </source>
</evidence>
<dbReference type="HAMAP" id="MF_01310">
    <property type="entry name" value="Ribosomal_uS11"/>
    <property type="match status" value="1"/>
</dbReference>
<dbReference type="GO" id="GO:1990904">
    <property type="term" value="C:ribonucleoprotein complex"/>
    <property type="evidence" value="ECO:0007669"/>
    <property type="project" value="UniProtKB-KW"/>
</dbReference>
<dbReference type="Proteomes" id="UP001157006">
    <property type="component" value="Chromosome 1S"/>
</dbReference>
<evidence type="ECO:0000313" key="4">
    <source>
        <dbReference type="EMBL" id="CAI8594551.1"/>
    </source>
</evidence>
<name>A0AAV0Z7V5_VICFA</name>
<dbReference type="AlphaFoldDB" id="A0AAV0Z7V5"/>
<dbReference type="GO" id="GO:0003735">
    <property type="term" value="F:structural constituent of ribosome"/>
    <property type="evidence" value="ECO:0007669"/>
    <property type="project" value="InterPro"/>
</dbReference>
<evidence type="ECO:0000256" key="2">
    <source>
        <dbReference type="ARBA" id="ARBA00022980"/>
    </source>
</evidence>
<proteinExistence type="inferred from homology"/>
<dbReference type="InterPro" id="IPR001971">
    <property type="entry name" value="Ribosomal_uS11"/>
</dbReference>
<keyword evidence="2" id="KW-0689">Ribosomal protein</keyword>
<keyword evidence="3" id="KW-0687">Ribonucleoprotein</keyword>
<evidence type="ECO:0000256" key="3">
    <source>
        <dbReference type="ARBA" id="ARBA00023274"/>
    </source>
</evidence>
<keyword evidence="5" id="KW-1185">Reference proteome</keyword>
<dbReference type="PANTHER" id="PTHR11759">
    <property type="entry name" value="40S RIBOSOMAL PROTEIN S14/30S RIBOSOMAL PROTEIN S11"/>
    <property type="match status" value="1"/>
</dbReference>
<dbReference type="Pfam" id="PF00411">
    <property type="entry name" value="Ribosomal_S11"/>
    <property type="match status" value="1"/>
</dbReference>
<comment type="similarity">
    <text evidence="1">Belongs to the universal ribosomal protein uS11 family.</text>
</comment>
<dbReference type="EMBL" id="OX451735">
    <property type="protein sequence ID" value="CAI8594551.1"/>
    <property type="molecule type" value="Genomic_DNA"/>
</dbReference>
<accession>A0AAV0Z7V5</accession>
<dbReference type="GO" id="GO:0005840">
    <property type="term" value="C:ribosome"/>
    <property type="evidence" value="ECO:0007669"/>
    <property type="project" value="UniProtKB-KW"/>
</dbReference>
<dbReference type="InterPro" id="IPR036967">
    <property type="entry name" value="Ribosomal_uS11_sf"/>
</dbReference>
<dbReference type="FunFam" id="3.30.420.80:FF:000014">
    <property type="entry name" value="Probable ribosomal protein S11, mitochondrial"/>
    <property type="match status" value="1"/>
</dbReference>
<dbReference type="GO" id="GO:0006412">
    <property type="term" value="P:translation"/>
    <property type="evidence" value="ECO:0007669"/>
    <property type="project" value="InterPro"/>
</dbReference>
<organism evidence="4 5">
    <name type="scientific">Vicia faba</name>
    <name type="common">Broad bean</name>
    <name type="synonym">Faba vulgaris</name>
    <dbReference type="NCBI Taxonomy" id="3906"/>
    <lineage>
        <taxon>Eukaryota</taxon>
        <taxon>Viridiplantae</taxon>
        <taxon>Streptophyta</taxon>
        <taxon>Embryophyta</taxon>
        <taxon>Tracheophyta</taxon>
        <taxon>Spermatophyta</taxon>
        <taxon>Magnoliopsida</taxon>
        <taxon>eudicotyledons</taxon>
        <taxon>Gunneridae</taxon>
        <taxon>Pentapetalae</taxon>
        <taxon>rosids</taxon>
        <taxon>fabids</taxon>
        <taxon>Fabales</taxon>
        <taxon>Fabaceae</taxon>
        <taxon>Papilionoideae</taxon>
        <taxon>50 kb inversion clade</taxon>
        <taxon>NPAAA clade</taxon>
        <taxon>Hologalegina</taxon>
        <taxon>IRL clade</taxon>
        <taxon>Fabeae</taxon>
        <taxon>Vicia</taxon>
    </lineage>
</organism>
<sequence>MFRYLSSSIIHGRRSLLAASNVTLPSHSNFFRGYVRVFSSASWGLSGRNQSENVNASARPDFLRDLENISPRSESNAEIGGNSRRMDFVRGAIEEDEKGVMGGYLYNQYHYEHDADFVHIKMLRNNTFVTVTDAKGNVKLSGSAGSLKDMKSGQKLSRYAAEATAEVVGRRARGLGLKSVVMKVNGFTHFRRKRQAILSWREGFTDSRGDKNPIVYIEDTTRRPHNGCRLPKSRRI</sequence>
<protein>
    <recommendedName>
        <fullName evidence="6">Ribosomal protein S11</fullName>
    </recommendedName>
</protein>
<evidence type="ECO:0008006" key="6">
    <source>
        <dbReference type="Google" id="ProtNLM"/>
    </source>
</evidence>
<dbReference type="Gene3D" id="3.30.420.80">
    <property type="entry name" value="Ribosomal protein S11"/>
    <property type="match status" value="1"/>
</dbReference>
<gene>
    <name evidence="4" type="ORF">VFH_I147280</name>
</gene>